<gene>
    <name evidence="1" type="ORF">IQ241_21715</name>
</gene>
<dbReference type="RefSeq" id="WP_193911276.1">
    <property type="nucleotide sequence ID" value="NZ_JADEXG010000071.1"/>
</dbReference>
<dbReference type="AlphaFoldDB" id="A0A8J7AY77"/>
<accession>A0A8J7AY77</accession>
<evidence type="ECO:0000313" key="1">
    <source>
        <dbReference type="EMBL" id="MBE9079878.1"/>
    </source>
</evidence>
<dbReference type="Proteomes" id="UP000636505">
    <property type="component" value="Unassembled WGS sequence"/>
</dbReference>
<proteinExistence type="predicted"/>
<evidence type="ECO:0000313" key="2">
    <source>
        <dbReference type="Proteomes" id="UP000636505"/>
    </source>
</evidence>
<organism evidence="1 2">
    <name type="scientific">Vasconcelosia minhoensis LEGE 07310</name>
    <dbReference type="NCBI Taxonomy" id="915328"/>
    <lineage>
        <taxon>Bacteria</taxon>
        <taxon>Bacillati</taxon>
        <taxon>Cyanobacteriota</taxon>
        <taxon>Cyanophyceae</taxon>
        <taxon>Nodosilineales</taxon>
        <taxon>Cymatolegaceae</taxon>
        <taxon>Vasconcelosia</taxon>
        <taxon>Vasconcelosia minhoensis</taxon>
    </lineage>
</organism>
<dbReference type="EMBL" id="JADEXG010000071">
    <property type="protein sequence ID" value="MBE9079878.1"/>
    <property type="molecule type" value="Genomic_DNA"/>
</dbReference>
<sequence>MFLTKYFSIIILGFSITQLGLTFPQAAMAEMLSGEDRIEAIENFNLAAQKHRWSLYNLVATRGLANYDELLFEIPTGRRFQNISVDDVADVLATGEPTEIFPYPEETALLFYSYEANSFQIWLITHGSLIYFSGSPDSENATYGVTRFAEIIGKKQIAIM</sequence>
<comment type="caution">
    <text evidence="1">The sequence shown here is derived from an EMBL/GenBank/DDBJ whole genome shotgun (WGS) entry which is preliminary data.</text>
</comment>
<protein>
    <submittedName>
        <fullName evidence="1">Uncharacterized protein</fullName>
    </submittedName>
</protein>
<keyword evidence="2" id="KW-1185">Reference proteome</keyword>
<reference evidence="1" key="1">
    <citation type="submission" date="2020-10" db="EMBL/GenBank/DDBJ databases">
        <authorList>
            <person name="Castelo-Branco R."/>
            <person name="Eusebio N."/>
            <person name="Adriana R."/>
            <person name="Vieira A."/>
            <person name="Brugerolle De Fraissinette N."/>
            <person name="Rezende De Castro R."/>
            <person name="Schneider M.P."/>
            <person name="Vasconcelos V."/>
            <person name="Leao P.N."/>
        </authorList>
    </citation>
    <scope>NUCLEOTIDE SEQUENCE</scope>
    <source>
        <strain evidence="1">LEGE 07310</strain>
    </source>
</reference>
<name>A0A8J7AY77_9CYAN</name>